<dbReference type="EMBL" id="BRXX01000214">
    <property type="protein sequence ID" value="GMH98304.1"/>
    <property type="molecule type" value="Genomic_DNA"/>
</dbReference>
<dbReference type="Gene3D" id="1.25.40.530">
    <property type="entry name" value="MyTH4 domain"/>
    <property type="match status" value="1"/>
</dbReference>
<dbReference type="InterPro" id="IPR000857">
    <property type="entry name" value="MyTH4_dom"/>
</dbReference>
<keyword evidence="8" id="KW-1185">Reference proteome</keyword>
<dbReference type="PROSITE" id="PS50238">
    <property type="entry name" value="RHOGAP"/>
    <property type="match status" value="1"/>
</dbReference>
<feature type="compositionally biased region" description="Basic and acidic residues" evidence="3">
    <location>
        <begin position="227"/>
        <end position="242"/>
    </location>
</feature>
<reference evidence="8" key="1">
    <citation type="journal article" date="2023" name="Commun. Biol.">
        <title>Genome analysis of Parmales, the sister group of diatoms, reveals the evolutionary specialization of diatoms from phago-mixotrophs to photoautotrophs.</title>
        <authorList>
            <person name="Ban H."/>
            <person name="Sato S."/>
            <person name="Yoshikawa S."/>
            <person name="Yamada K."/>
            <person name="Nakamura Y."/>
            <person name="Ichinomiya M."/>
            <person name="Sato N."/>
            <person name="Blanc-Mathieu R."/>
            <person name="Endo H."/>
            <person name="Kuwata A."/>
            <person name="Ogata H."/>
        </authorList>
    </citation>
    <scope>NUCLEOTIDE SEQUENCE [LARGE SCALE GENOMIC DNA]</scope>
    <source>
        <strain evidence="8">NIES 3699</strain>
    </source>
</reference>
<organism evidence="7 8">
    <name type="scientific">Triparma verrucosa</name>
    <dbReference type="NCBI Taxonomy" id="1606542"/>
    <lineage>
        <taxon>Eukaryota</taxon>
        <taxon>Sar</taxon>
        <taxon>Stramenopiles</taxon>
        <taxon>Ochrophyta</taxon>
        <taxon>Bolidophyceae</taxon>
        <taxon>Parmales</taxon>
        <taxon>Triparmaceae</taxon>
        <taxon>Triparma</taxon>
    </lineage>
</organism>
<dbReference type="Pfam" id="PF00620">
    <property type="entry name" value="RhoGAP"/>
    <property type="match status" value="1"/>
</dbReference>
<feature type="compositionally biased region" description="Basic and acidic residues" evidence="3">
    <location>
        <begin position="164"/>
        <end position="177"/>
    </location>
</feature>
<protein>
    <submittedName>
        <fullName evidence="7">Uncharacterized protein</fullName>
    </submittedName>
</protein>
<comment type="caution">
    <text evidence="7">The sequence shown here is derived from an EMBL/GenBank/DDBJ whole genome shotgun (WGS) entry which is preliminary data.</text>
</comment>
<dbReference type="AlphaFoldDB" id="A0A9W7C318"/>
<feature type="domain" description="SH3" evidence="4">
    <location>
        <begin position="1"/>
        <end position="59"/>
    </location>
</feature>
<feature type="compositionally biased region" description="Basic and acidic residues" evidence="3">
    <location>
        <begin position="118"/>
        <end position="142"/>
    </location>
</feature>
<dbReference type="SMART" id="SM00324">
    <property type="entry name" value="RhoGAP"/>
    <property type="match status" value="1"/>
</dbReference>
<dbReference type="SUPFAM" id="SSF48350">
    <property type="entry name" value="GTPase activation domain, GAP"/>
    <property type="match status" value="1"/>
</dbReference>
<evidence type="ECO:0000256" key="2">
    <source>
        <dbReference type="PROSITE-ProRule" id="PRU00192"/>
    </source>
</evidence>
<dbReference type="PROSITE" id="PS50002">
    <property type="entry name" value="SH3"/>
    <property type="match status" value="1"/>
</dbReference>
<dbReference type="GO" id="GO:0005856">
    <property type="term" value="C:cytoskeleton"/>
    <property type="evidence" value="ECO:0007669"/>
    <property type="project" value="InterPro"/>
</dbReference>
<name>A0A9W7C318_9STRA</name>
<evidence type="ECO:0000259" key="4">
    <source>
        <dbReference type="PROSITE" id="PS50002"/>
    </source>
</evidence>
<dbReference type="PANTHER" id="PTHR45876:SF8">
    <property type="entry name" value="FI04035P"/>
    <property type="match status" value="1"/>
</dbReference>
<dbReference type="SUPFAM" id="SSF50044">
    <property type="entry name" value="SH3-domain"/>
    <property type="match status" value="1"/>
</dbReference>
<feature type="compositionally biased region" description="Basic and acidic residues" evidence="3">
    <location>
        <begin position="207"/>
        <end position="220"/>
    </location>
</feature>
<dbReference type="InterPro" id="IPR008936">
    <property type="entry name" value="Rho_GTPase_activation_prot"/>
</dbReference>
<dbReference type="Gene3D" id="1.10.555.10">
    <property type="entry name" value="Rho GTPase activation protein"/>
    <property type="match status" value="1"/>
</dbReference>
<dbReference type="InterPro" id="IPR036028">
    <property type="entry name" value="SH3-like_dom_sf"/>
</dbReference>
<dbReference type="Gene3D" id="2.30.30.40">
    <property type="entry name" value="SH3 Domains"/>
    <property type="match status" value="1"/>
</dbReference>
<gene>
    <name evidence="7" type="ORF">TrVE_jg6148</name>
</gene>
<evidence type="ECO:0000256" key="1">
    <source>
        <dbReference type="ARBA" id="ARBA00022443"/>
    </source>
</evidence>
<evidence type="ECO:0000259" key="6">
    <source>
        <dbReference type="PROSITE" id="PS51016"/>
    </source>
</evidence>
<dbReference type="SMART" id="SM00326">
    <property type="entry name" value="SH3"/>
    <property type="match status" value="1"/>
</dbReference>
<dbReference type="InterPro" id="IPR001452">
    <property type="entry name" value="SH3_domain"/>
</dbReference>
<feature type="region of interest" description="Disordered" evidence="3">
    <location>
        <begin position="118"/>
        <end position="273"/>
    </location>
</feature>
<feature type="domain" description="MyTH4" evidence="6">
    <location>
        <begin position="314"/>
        <end position="472"/>
    </location>
</feature>
<dbReference type="InterPro" id="IPR038185">
    <property type="entry name" value="MyTH4_dom_sf"/>
</dbReference>
<feature type="domain" description="Rho-GAP" evidence="5">
    <location>
        <begin position="507"/>
        <end position="718"/>
    </location>
</feature>
<dbReference type="GO" id="GO:0005737">
    <property type="term" value="C:cytoplasm"/>
    <property type="evidence" value="ECO:0007669"/>
    <property type="project" value="TreeGrafter"/>
</dbReference>
<evidence type="ECO:0000256" key="3">
    <source>
        <dbReference type="SAM" id="MobiDB-lite"/>
    </source>
</evidence>
<sequence>MSCFATAQFPYTAEETTELSFKEGDVIEILDACDGDWWYGKIESREGYFPHTYVKAVEDMERISQLERESQMTADLSVESLKVSSPKGLDKQLSTLEEVTATIEEVVMSKPKAEEVVEVDKGEVEVQGKADEEPKKLKRGDPGWRPPPPRRKSKPPPELAEVAEALKKEREQKEKEQQQQQEVQEEREEGGEAAPPTGMAAYYTLSEENRGSDMQMERDTGASVLSEGDRISEMTDNDDRPSSDPSTPTLSRPTLSDRSSESSAAPPPDPKKEFEEYEKSLYSVSFLSFATNYFAKSKGGMFHKKEKIEDQIQFSAKPTKHHLLASTDSATSSAAVALFHTVMVYMGDATDKKVQPGTYLTLSEICKVATESNLIDELLVYCLKQTNSSNANVGSVTKGLEIIAQVLRLPEVASSSPALLDLLRKSCLRKRRTQSAIGGLACVCFYTLLIPESERRTLERLTVDDLEFARTNCKIPDHPFNCSLEEVLRYEHYTNNPLSRTNPLQLFTLNPWVPEILRGLVECTRCLGAHKTVGIFRLASDKDDIIALKDAIKSQGYAMIHDVIRRNEIENNKAAGLSALEALQKDQNVYTGLTFSSSVESGDLLKQWLRGLTEPLIPSAFYNSALESVNFSGDLKATVAIFNNLIKSNQASIAYLVSFLVDLLKHKDVTLMDEAGLAIVFSPNLLKEPTGDPMKFAMNSEKEKRFVINLIEAGKKGYLKI</sequence>
<keyword evidence="1 2" id="KW-0728">SH3 domain</keyword>
<dbReference type="Pfam" id="PF14604">
    <property type="entry name" value="SH3_9"/>
    <property type="match status" value="1"/>
</dbReference>
<dbReference type="Proteomes" id="UP001165160">
    <property type="component" value="Unassembled WGS sequence"/>
</dbReference>
<dbReference type="PROSITE" id="PS51016">
    <property type="entry name" value="MYTH4"/>
    <property type="match status" value="1"/>
</dbReference>
<evidence type="ECO:0000259" key="5">
    <source>
        <dbReference type="PROSITE" id="PS50238"/>
    </source>
</evidence>
<dbReference type="GO" id="GO:0005096">
    <property type="term" value="F:GTPase activator activity"/>
    <property type="evidence" value="ECO:0007669"/>
    <property type="project" value="TreeGrafter"/>
</dbReference>
<dbReference type="CDD" id="cd00174">
    <property type="entry name" value="SH3"/>
    <property type="match status" value="1"/>
</dbReference>
<dbReference type="PANTHER" id="PTHR45876">
    <property type="entry name" value="FI04035P"/>
    <property type="match status" value="1"/>
</dbReference>
<proteinExistence type="predicted"/>
<accession>A0A9W7C318</accession>
<evidence type="ECO:0000313" key="7">
    <source>
        <dbReference type="EMBL" id="GMH98304.1"/>
    </source>
</evidence>
<dbReference type="GO" id="GO:0007165">
    <property type="term" value="P:signal transduction"/>
    <property type="evidence" value="ECO:0007669"/>
    <property type="project" value="InterPro"/>
</dbReference>
<dbReference type="InterPro" id="IPR000198">
    <property type="entry name" value="RhoGAP_dom"/>
</dbReference>
<feature type="compositionally biased region" description="Polar residues" evidence="3">
    <location>
        <begin position="243"/>
        <end position="254"/>
    </location>
</feature>
<dbReference type="PRINTS" id="PR00452">
    <property type="entry name" value="SH3DOMAIN"/>
</dbReference>
<evidence type="ECO:0000313" key="8">
    <source>
        <dbReference type="Proteomes" id="UP001165160"/>
    </source>
</evidence>